<dbReference type="InterPro" id="IPR036388">
    <property type="entry name" value="WH-like_DNA-bd_sf"/>
</dbReference>
<feature type="domain" description="Transcription regulator PadR N-terminal" evidence="1">
    <location>
        <begin position="8"/>
        <end position="81"/>
    </location>
</feature>
<evidence type="ECO:0000259" key="1">
    <source>
        <dbReference type="Pfam" id="PF03551"/>
    </source>
</evidence>
<reference evidence="3 4" key="1">
    <citation type="journal article" date="2011" name="Stand. Genomic Sci.">
        <title>Non-contiguous finished genome sequence and contextual data of the filamentous soil bacterium Ktedonobacter racemifer type strain (SOSP1-21).</title>
        <authorList>
            <person name="Chang Y.J."/>
            <person name="Land M."/>
            <person name="Hauser L."/>
            <person name="Chertkov O."/>
            <person name="Del Rio T.G."/>
            <person name="Nolan M."/>
            <person name="Copeland A."/>
            <person name="Tice H."/>
            <person name="Cheng J.F."/>
            <person name="Lucas S."/>
            <person name="Han C."/>
            <person name="Goodwin L."/>
            <person name="Pitluck S."/>
            <person name="Ivanova N."/>
            <person name="Ovchinikova G."/>
            <person name="Pati A."/>
            <person name="Chen A."/>
            <person name="Palaniappan K."/>
            <person name="Mavromatis K."/>
            <person name="Liolios K."/>
            <person name="Brettin T."/>
            <person name="Fiebig A."/>
            <person name="Rohde M."/>
            <person name="Abt B."/>
            <person name="Goker M."/>
            <person name="Detter J.C."/>
            <person name="Woyke T."/>
            <person name="Bristow J."/>
            <person name="Eisen J.A."/>
            <person name="Markowitz V."/>
            <person name="Hugenholtz P."/>
            <person name="Kyrpides N.C."/>
            <person name="Klenk H.P."/>
            <person name="Lapidus A."/>
        </authorList>
    </citation>
    <scope>NUCLEOTIDE SEQUENCE [LARGE SCALE GENOMIC DNA]</scope>
    <source>
        <strain evidence="4">DSM 44963</strain>
    </source>
</reference>
<organism evidence="3 4">
    <name type="scientific">Ktedonobacter racemifer DSM 44963</name>
    <dbReference type="NCBI Taxonomy" id="485913"/>
    <lineage>
        <taxon>Bacteria</taxon>
        <taxon>Bacillati</taxon>
        <taxon>Chloroflexota</taxon>
        <taxon>Ktedonobacteria</taxon>
        <taxon>Ktedonobacterales</taxon>
        <taxon>Ktedonobacteraceae</taxon>
        <taxon>Ktedonobacter</taxon>
    </lineage>
</organism>
<dbReference type="STRING" id="485913.Krac_4170"/>
<dbReference type="AlphaFoldDB" id="D6TYF0"/>
<dbReference type="InterPro" id="IPR018309">
    <property type="entry name" value="Tscrpt_reg_PadR_C"/>
</dbReference>
<dbReference type="InterPro" id="IPR036390">
    <property type="entry name" value="WH_DNA-bd_sf"/>
</dbReference>
<keyword evidence="4" id="KW-1185">Reference proteome</keyword>
<evidence type="ECO:0000313" key="3">
    <source>
        <dbReference type="EMBL" id="EFH83230.1"/>
    </source>
</evidence>
<accession>D6TYF0</accession>
<dbReference type="Pfam" id="PF10400">
    <property type="entry name" value="Vir_act_alpha_C"/>
    <property type="match status" value="1"/>
</dbReference>
<gene>
    <name evidence="3" type="ORF">Krac_4170</name>
</gene>
<dbReference type="Pfam" id="PF03551">
    <property type="entry name" value="PadR"/>
    <property type="match status" value="1"/>
</dbReference>
<name>D6TYF0_KTERA</name>
<dbReference type="eggNOG" id="COG1695">
    <property type="taxonomic scope" value="Bacteria"/>
</dbReference>
<sequence>MTTLGYALLALLARQESSGYDLAQRLKRPIGFFWTAHSSHIYSELARLEEGGFITPQVVAQPTRPAKRLFSVTESGLAALRTWVTTPIEPSPPRDELVLKAYAIWLADPAQAIALFRQQEELHTARLAEYEHILARIEHEHGKQLDITLPDFGNYATLHAGVYAEQASVAWCRWMVEQLTNHSRQEAEQG</sequence>
<dbReference type="InterPro" id="IPR005149">
    <property type="entry name" value="Tscrpt_reg_PadR_N"/>
</dbReference>
<dbReference type="FunCoup" id="D6TYF0">
    <property type="interactions" value="10"/>
</dbReference>
<evidence type="ECO:0000259" key="2">
    <source>
        <dbReference type="Pfam" id="PF10400"/>
    </source>
</evidence>
<dbReference type="SUPFAM" id="SSF46785">
    <property type="entry name" value="Winged helix' DNA-binding domain"/>
    <property type="match status" value="1"/>
</dbReference>
<proteinExistence type="predicted"/>
<dbReference type="EMBL" id="ADVG01000003">
    <property type="protein sequence ID" value="EFH83230.1"/>
    <property type="molecule type" value="Genomic_DNA"/>
</dbReference>
<dbReference type="PANTHER" id="PTHR43252">
    <property type="entry name" value="TRANSCRIPTIONAL REGULATOR YQJI"/>
    <property type="match status" value="1"/>
</dbReference>
<dbReference type="InParanoid" id="D6TYF0"/>
<dbReference type="Gene3D" id="1.10.10.10">
    <property type="entry name" value="Winged helix-like DNA-binding domain superfamily/Winged helix DNA-binding domain"/>
    <property type="match status" value="1"/>
</dbReference>
<dbReference type="Proteomes" id="UP000004508">
    <property type="component" value="Unassembled WGS sequence"/>
</dbReference>
<comment type="caution">
    <text evidence="3">The sequence shown here is derived from an EMBL/GenBank/DDBJ whole genome shotgun (WGS) entry which is preliminary data.</text>
</comment>
<dbReference type="PANTHER" id="PTHR43252:SF4">
    <property type="entry name" value="TRANSCRIPTIONAL REGULATORY PROTEIN"/>
    <property type="match status" value="1"/>
</dbReference>
<feature type="domain" description="Transcription regulator PadR C-terminal" evidence="2">
    <location>
        <begin position="94"/>
        <end position="179"/>
    </location>
</feature>
<protein>
    <submittedName>
        <fullName evidence="3">Transcriptional regulator, PadR-like family</fullName>
    </submittedName>
</protein>
<evidence type="ECO:0000313" key="4">
    <source>
        <dbReference type="Proteomes" id="UP000004508"/>
    </source>
</evidence>
<dbReference type="Gene3D" id="6.10.140.190">
    <property type="match status" value="1"/>
</dbReference>